<keyword evidence="1" id="KW-1185">Reference proteome</keyword>
<sequence length="82" mass="8564">MTLSTDESTERVSDGFSGSAALLAVEEPGAWRNFNFKLSADDVEGIWEAAMGAIAGVGATLIKLLLIESGTFEDGGNLPSEK</sequence>
<accession>A0A915JGC7</accession>
<evidence type="ECO:0000313" key="1">
    <source>
        <dbReference type="Proteomes" id="UP000887565"/>
    </source>
</evidence>
<dbReference type="Proteomes" id="UP000887565">
    <property type="component" value="Unplaced"/>
</dbReference>
<protein>
    <submittedName>
        <fullName evidence="2">Uncharacterized protein</fullName>
    </submittedName>
</protein>
<evidence type="ECO:0000313" key="2">
    <source>
        <dbReference type="WBParaSite" id="nRc.2.0.1.t25007-RA"/>
    </source>
</evidence>
<dbReference type="AlphaFoldDB" id="A0A915JGC7"/>
<name>A0A915JGC7_ROMCU</name>
<proteinExistence type="predicted"/>
<dbReference type="WBParaSite" id="nRc.2.0.1.t25007-RA">
    <property type="protein sequence ID" value="nRc.2.0.1.t25007-RA"/>
    <property type="gene ID" value="nRc.2.0.1.g25007"/>
</dbReference>
<organism evidence="1 2">
    <name type="scientific">Romanomermis culicivorax</name>
    <name type="common">Nematode worm</name>
    <dbReference type="NCBI Taxonomy" id="13658"/>
    <lineage>
        <taxon>Eukaryota</taxon>
        <taxon>Metazoa</taxon>
        <taxon>Ecdysozoa</taxon>
        <taxon>Nematoda</taxon>
        <taxon>Enoplea</taxon>
        <taxon>Dorylaimia</taxon>
        <taxon>Mermithida</taxon>
        <taxon>Mermithoidea</taxon>
        <taxon>Mermithidae</taxon>
        <taxon>Romanomermis</taxon>
    </lineage>
</organism>
<reference evidence="2" key="1">
    <citation type="submission" date="2022-11" db="UniProtKB">
        <authorList>
            <consortium name="WormBaseParasite"/>
        </authorList>
    </citation>
    <scope>IDENTIFICATION</scope>
</reference>